<protein>
    <recommendedName>
        <fullName evidence="5">Cell division protein ZapD</fullName>
    </recommendedName>
    <alternativeName>
        <fullName evidence="5">Z ring-associated protein D</fullName>
    </alternativeName>
</protein>
<proteinExistence type="inferred from homology"/>
<dbReference type="HAMAP" id="MF_01092">
    <property type="entry name" value="ZapD"/>
    <property type="match status" value="1"/>
</dbReference>
<keyword evidence="4 5" id="KW-0131">Cell cycle</keyword>
<accession>A0A6I1EII8</accession>
<gene>
    <name evidence="5 6" type="primary">zapD</name>
    <name evidence="6" type="ORF">GBM95_09115</name>
</gene>
<comment type="subcellular location">
    <subcellularLocation>
        <location evidence="5">Cytoplasm</location>
    </subcellularLocation>
    <text evidence="5">Localizes to mid-cell in an FtsZ-dependent manner.</text>
</comment>
<keyword evidence="2 5" id="KW-0132">Cell division</keyword>
<evidence type="ECO:0000313" key="6">
    <source>
        <dbReference type="EMBL" id="KAB7656232.1"/>
    </source>
</evidence>
<comment type="function">
    <text evidence="5">Cell division factor that enhances FtsZ-ring assembly. Directly interacts with FtsZ and promotes bundling of FtsZ protofilaments, with a reduction in FtsZ GTPase activity.</text>
</comment>
<evidence type="ECO:0000256" key="4">
    <source>
        <dbReference type="ARBA" id="ARBA00023306"/>
    </source>
</evidence>
<evidence type="ECO:0000256" key="3">
    <source>
        <dbReference type="ARBA" id="ARBA00023210"/>
    </source>
</evidence>
<dbReference type="NCBIfam" id="NF003656">
    <property type="entry name" value="PRK05287.1-4"/>
    <property type="match status" value="1"/>
</dbReference>
<evidence type="ECO:0000313" key="7">
    <source>
        <dbReference type="Proteomes" id="UP000430564"/>
    </source>
</evidence>
<dbReference type="Gene3D" id="1.10.3900.10">
    <property type="entry name" value="YacF-like"/>
    <property type="match status" value="1"/>
</dbReference>
<dbReference type="PANTHER" id="PTHR39455:SF1">
    <property type="entry name" value="CELL DIVISION PROTEIN ZAPD"/>
    <property type="match status" value="1"/>
</dbReference>
<dbReference type="Proteomes" id="UP000430564">
    <property type="component" value="Unassembled WGS sequence"/>
</dbReference>
<comment type="subunit">
    <text evidence="5">Interacts with FtsZ.</text>
</comment>
<dbReference type="AlphaFoldDB" id="A0A6I1EII8"/>
<evidence type="ECO:0000256" key="5">
    <source>
        <dbReference type="HAMAP-Rule" id="MF_01092"/>
    </source>
</evidence>
<comment type="similarity">
    <text evidence="5">Belongs to the ZapD family.</text>
</comment>
<dbReference type="EMBL" id="WEHX01000075">
    <property type="protein sequence ID" value="KAB7656232.1"/>
    <property type="molecule type" value="Genomic_DNA"/>
</dbReference>
<dbReference type="OrthoDB" id="5294622at2"/>
<evidence type="ECO:0000256" key="1">
    <source>
        <dbReference type="ARBA" id="ARBA00022490"/>
    </source>
</evidence>
<evidence type="ECO:0000256" key="2">
    <source>
        <dbReference type="ARBA" id="ARBA00022618"/>
    </source>
</evidence>
<reference evidence="6 7" key="1">
    <citation type="submission" date="2019-10" db="EMBL/GenBank/DDBJ databases">
        <title>Genome diversity of Sutterella seckii.</title>
        <authorList>
            <person name="Chaplin A.V."/>
            <person name="Sokolova S.R."/>
            <person name="Mosin K.A."/>
            <person name="Ivanova E.L."/>
            <person name="Kochetkova T.O."/>
            <person name="Goltsov A.Y."/>
            <person name="Trofimov D.Y."/>
            <person name="Efimov B.A."/>
        </authorList>
    </citation>
    <scope>NUCLEOTIDE SEQUENCE [LARGE SCALE GENOMIC DNA]</scope>
    <source>
        <strain evidence="6 7">ASD393</strain>
    </source>
</reference>
<dbReference type="GO" id="GO:0005737">
    <property type="term" value="C:cytoplasm"/>
    <property type="evidence" value="ECO:0007669"/>
    <property type="project" value="UniProtKB-SubCell"/>
</dbReference>
<organism evidence="6 7">
    <name type="scientific">Sutterella seckii</name>
    <dbReference type="NCBI Taxonomy" id="1944635"/>
    <lineage>
        <taxon>Bacteria</taxon>
        <taxon>Pseudomonadati</taxon>
        <taxon>Pseudomonadota</taxon>
        <taxon>Betaproteobacteria</taxon>
        <taxon>Burkholderiales</taxon>
        <taxon>Sutterellaceae</taxon>
        <taxon>Sutterella</taxon>
    </lineage>
</organism>
<keyword evidence="3 5" id="KW-0717">Septation</keyword>
<dbReference type="Pfam" id="PF07072">
    <property type="entry name" value="ZapD"/>
    <property type="match status" value="1"/>
</dbReference>
<comment type="caution">
    <text evidence="6">The sequence shown here is derived from an EMBL/GenBank/DDBJ whole genome shotgun (WGS) entry which is preliminary data.</text>
</comment>
<dbReference type="SUPFAM" id="SSF160950">
    <property type="entry name" value="YacF-like"/>
    <property type="match status" value="1"/>
</dbReference>
<dbReference type="InterPro" id="IPR036268">
    <property type="entry name" value="ZapD_sf"/>
</dbReference>
<dbReference type="GO" id="GO:0000917">
    <property type="term" value="P:division septum assembly"/>
    <property type="evidence" value="ECO:0007669"/>
    <property type="project" value="UniProtKB-KW"/>
</dbReference>
<dbReference type="Gene3D" id="2.60.440.10">
    <property type="entry name" value="YacF-like domains"/>
    <property type="match status" value="1"/>
</dbReference>
<dbReference type="PANTHER" id="PTHR39455">
    <property type="entry name" value="CELL DIVISION PROTEIN ZAPD"/>
    <property type="match status" value="1"/>
</dbReference>
<dbReference type="GO" id="GO:0043093">
    <property type="term" value="P:FtsZ-dependent cytokinesis"/>
    <property type="evidence" value="ECO:0007669"/>
    <property type="project" value="UniProtKB-UniRule"/>
</dbReference>
<name>A0A6I1EII8_9BURK</name>
<dbReference type="InterPro" id="IPR027462">
    <property type="entry name" value="ZapD_C"/>
</dbReference>
<sequence>MQNSDLLLYEFPCSEKNRFFLRFESLAKRFDWYCSQDCAIAHQAAIGTIFDLADVAARSDLRNDLVQELLRQKCALEARCREKGSPDENLSELLQEVSSVSREVSQVVGRSGQSIRDNEWLQLIRTRQHLPGGTCEFDMPQLHYWLSRPPEERRKELLSLTESLAPTIRAVSLILRLMRSSTRVTNEKAVNGMLQLSVTGKNYSLARVWLPQEAKLIPEVSANKYMLWIRFSLPDERHKLHAVHETIPFQLGLCQ</sequence>
<dbReference type="GO" id="GO:0032153">
    <property type="term" value="C:cell division site"/>
    <property type="evidence" value="ECO:0007669"/>
    <property type="project" value="TreeGrafter"/>
</dbReference>
<keyword evidence="1 5" id="KW-0963">Cytoplasm</keyword>
<dbReference type="InterPro" id="IPR009777">
    <property type="entry name" value="ZapD"/>
</dbReference>